<dbReference type="InterPro" id="IPR001650">
    <property type="entry name" value="Helicase_C-like"/>
</dbReference>
<evidence type="ECO:0000313" key="13">
    <source>
        <dbReference type="EMBL" id="TPE59181.1"/>
    </source>
</evidence>
<evidence type="ECO:0000256" key="7">
    <source>
        <dbReference type="ARBA" id="ARBA00023204"/>
    </source>
</evidence>
<keyword evidence="5" id="KW-0067">ATP-binding</keyword>
<evidence type="ECO:0000256" key="8">
    <source>
        <dbReference type="ARBA" id="ARBA00023235"/>
    </source>
</evidence>
<dbReference type="Proteomes" id="UP000319897">
    <property type="component" value="Unassembled WGS sequence"/>
</dbReference>
<sequence length="798" mass="87127">MTGADDLPPQLAGWFATRGWQPRRHQMEMLAAARAGRHTLLVAATGAGKTLSGFLPVLAAAAEQGPRPGLKALYVSPLKALAADVERNLLLPIREAKLPLKVETRTGDTGSDAKKRQRENPPDILLTTPESLSLLLTWPDAERMLETVETLIVDEIHAFANSKRGDLLALAAARMRRLNPALRLVGLSATVADPAAMADWLAPGGDALIVEGEAAVPPDIRILVPDGRIPWSGHNGRHAAREVVKLIEGARQAIVFVNTRSLAELIFNDLWAVNDNQLPIGIHHGSLEMEARLKVEAALAAGRLRAVVATSSLDLGIDWGDVDLVIQMGAPKGAARLLQRVGRANHRMDEASRAVIVPGNRFEYLEALAALDAVHAGELDAEPMRPGGLDVLAQHVMGVAISGPFQADALFAEIRAAAPYRDLPRAEFDRLLQFVSTGGYALRAYDRYARLVEDSPGHWRLRHPRLALQHRLNAGVIVEAPTMTVRLGRGRALGQIEEWFASQLRVGDSFLFAGQVLQVIGASESDLYTRLGRGSASIPTYAGGRMPLSTNLARRVRTMLADPAEWQRMPDDVQDWLHLQQQRSILPPADRLLAETFMRDEHHYLILYGFEGRNAHQSLGMLLTQRMEKRGLKPLGFVATDYVLGLWGLEPIADPADLLSGDIIAEELESWIAATPFLRRAFRDVAIVSGLVERQQPGQRKSGRAMTVSTDLIYDVLQRHEPGHLLLDAAWTEASARLTDLDRLRSLIDRAESQLIVRHLEGVSPLSVPVLIEIGREGVSHGTDEALLAELAGSSAVV</sequence>
<keyword evidence="13" id="KW-0436">Ligase</keyword>
<dbReference type="AlphaFoldDB" id="A0A501XF10"/>
<evidence type="ECO:0000256" key="2">
    <source>
        <dbReference type="ARBA" id="ARBA00022763"/>
    </source>
</evidence>
<dbReference type="OrthoDB" id="9815222at2"/>
<dbReference type="SMART" id="SM00487">
    <property type="entry name" value="DEXDc"/>
    <property type="match status" value="1"/>
</dbReference>
<evidence type="ECO:0000256" key="6">
    <source>
        <dbReference type="ARBA" id="ARBA00023125"/>
    </source>
</evidence>
<dbReference type="GO" id="GO:0005524">
    <property type="term" value="F:ATP binding"/>
    <property type="evidence" value="ECO:0007669"/>
    <property type="project" value="UniProtKB-KW"/>
</dbReference>
<gene>
    <name evidence="13" type="ORF">FJQ54_14030</name>
</gene>
<comment type="similarity">
    <text evidence="9">Belongs to the Lhr helicase family. Lhr-Core subfamily.</text>
</comment>
<reference evidence="13 14" key="1">
    <citation type="submission" date="2019-06" db="EMBL/GenBank/DDBJ databases">
        <authorList>
            <person name="Lee I."/>
            <person name="Jang G.I."/>
            <person name="Hwang C.Y."/>
        </authorList>
    </citation>
    <scope>NUCLEOTIDE SEQUENCE [LARGE SCALE GENOMIC DNA]</scope>
    <source>
        <strain evidence="13 14">PAMC 28131</strain>
    </source>
</reference>
<keyword evidence="2" id="KW-0227">DNA damage</keyword>
<evidence type="ECO:0000313" key="14">
    <source>
        <dbReference type="Proteomes" id="UP000319897"/>
    </source>
</evidence>
<accession>A0A501XF10</accession>
<protein>
    <submittedName>
        <fullName evidence="13">Ligase-associated DNA damage response DEXH box helicase</fullName>
    </submittedName>
</protein>
<dbReference type="InterPro" id="IPR052511">
    <property type="entry name" value="ATP-dep_Helicase"/>
</dbReference>
<dbReference type="SUPFAM" id="SSF52540">
    <property type="entry name" value="P-loop containing nucleoside triphosphate hydrolases"/>
    <property type="match status" value="1"/>
</dbReference>
<dbReference type="PROSITE" id="PS51192">
    <property type="entry name" value="HELICASE_ATP_BIND_1"/>
    <property type="match status" value="1"/>
</dbReference>
<dbReference type="Pfam" id="PF19306">
    <property type="entry name" value="WHD_Lhr"/>
    <property type="match status" value="1"/>
</dbReference>
<dbReference type="Pfam" id="PF00271">
    <property type="entry name" value="Helicase_C"/>
    <property type="match status" value="1"/>
</dbReference>
<dbReference type="Gene3D" id="3.40.50.300">
    <property type="entry name" value="P-loop containing nucleotide triphosphate hydrolases"/>
    <property type="match status" value="2"/>
</dbReference>
<keyword evidence="3" id="KW-0378">Hydrolase</keyword>
<dbReference type="InterPro" id="IPR013701">
    <property type="entry name" value="Lhr-like_DEAD/DEAH_assoc"/>
</dbReference>
<dbReference type="SMART" id="SM00490">
    <property type="entry name" value="HELICc"/>
    <property type="match status" value="1"/>
</dbReference>
<dbReference type="InterPro" id="IPR017170">
    <property type="entry name" value="Lhr-like"/>
</dbReference>
<feature type="domain" description="Helicase C-terminal" evidence="12">
    <location>
        <begin position="242"/>
        <end position="400"/>
    </location>
</feature>
<keyword evidence="8" id="KW-0413">Isomerase</keyword>
<dbReference type="Pfam" id="PF00270">
    <property type="entry name" value="DEAD"/>
    <property type="match status" value="1"/>
</dbReference>
<dbReference type="PROSITE" id="PS51194">
    <property type="entry name" value="HELICASE_CTER"/>
    <property type="match status" value="1"/>
</dbReference>
<dbReference type="InterPro" id="IPR014001">
    <property type="entry name" value="Helicase_ATP-bd"/>
</dbReference>
<dbReference type="PIRSF" id="PIRSF037307">
    <property type="entry name" value="Lhr-like_helic_prd"/>
    <property type="match status" value="1"/>
</dbReference>
<evidence type="ECO:0000256" key="9">
    <source>
        <dbReference type="ARBA" id="ARBA00093467"/>
    </source>
</evidence>
<dbReference type="GO" id="GO:0003677">
    <property type="term" value="F:DNA binding"/>
    <property type="evidence" value="ECO:0007669"/>
    <property type="project" value="UniProtKB-KW"/>
</dbReference>
<evidence type="ECO:0000256" key="1">
    <source>
        <dbReference type="ARBA" id="ARBA00022741"/>
    </source>
</evidence>
<evidence type="ECO:0000256" key="5">
    <source>
        <dbReference type="ARBA" id="ARBA00022840"/>
    </source>
</evidence>
<keyword evidence="4" id="KW-0347">Helicase</keyword>
<evidence type="ECO:0000256" key="10">
    <source>
        <dbReference type="SAM" id="MobiDB-lite"/>
    </source>
</evidence>
<evidence type="ECO:0000256" key="4">
    <source>
        <dbReference type="ARBA" id="ARBA00022806"/>
    </source>
</evidence>
<evidence type="ECO:0000259" key="11">
    <source>
        <dbReference type="PROSITE" id="PS51192"/>
    </source>
</evidence>
<proteinExistence type="inferred from homology"/>
<dbReference type="GO" id="GO:0016887">
    <property type="term" value="F:ATP hydrolysis activity"/>
    <property type="evidence" value="ECO:0007669"/>
    <property type="project" value="TreeGrafter"/>
</dbReference>
<dbReference type="InterPro" id="IPR045628">
    <property type="entry name" value="Lhr_WH_dom"/>
</dbReference>
<feature type="compositionally biased region" description="Basic and acidic residues" evidence="10">
    <location>
        <begin position="102"/>
        <end position="121"/>
    </location>
</feature>
<dbReference type="PANTHER" id="PTHR47962">
    <property type="entry name" value="ATP-DEPENDENT HELICASE LHR-RELATED-RELATED"/>
    <property type="match status" value="1"/>
</dbReference>
<dbReference type="InterPro" id="IPR026362">
    <property type="entry name" value="DEXH_lig_assoc"/>
</dbReference>
<keyword evidence="6" id="KW-0238">DNA-binding</keyword>
<dbReference type="GO" id="GO:0004386">
    <property type="term" value="F:helicase activity"/>
    <property type="evidence" value="ECO:0007669"/>
    <property type="project" value="UniProtKB-KW"/>
</dbReference>
<dbReference type="Pfam" id="PF08494">
    <property type="entry name" value="DEAD_assoc"/>
    <property type="match status" value="1"/>
</dbReference>
<comment type="caution">
    <text evidence="13">The sequence shown here is derived from an EMBL/GenBank/DDBJ whole genome shotgun (WGS) entry which is preliminary data.</text>
</comment>
<dbReference type="RefSeq" id="WP_140929052.1">
    <property type="nucleotide sequence ID" value="NZ_VFSU01000031.1"/>
</dbReference>
<dbReference type="GO" id="GO:0006281">
    <property type="term" value="P:DNA repair"/>
    <property type="evidence" value="ECO:0007669"/>
    <property type="project" value="UniProtKB-KW"/>
</dbReference>
<name>A0A501XF10_9SPHN</name>
<dbReference type="GO" id="GO:0016874">
    <property type="term" value="F:ligase activity"/>
    <property type="evidence" value="ECO:0007669"/>
    <property type="project" value="UniProtKB-KW"/>
</dbReference>
<keyword evidence="1" id="KW-0547">Nucleotide-binding</keyword>
<evidence type="ECO:0000256" key="3">
    <source>
        <dbReference type="ARBA" id="ARBA00022801"/>
    </source>
</evidence>
<organism evidence="13 14">
    <name type="scientific">Sandaracinobacter neustonicus</name>
    <dbReference type="NCBI Taxonomy" id="1715348"/>
    <lineage>
        <taxon>Bacteria</taxon>
        <taxon>Pseudomonadati</taxon>
        <taxon>Pseudomonadota</taxon>
        <taxon>Alphaproteobacteria</taxon>
        <taxon>Sphingomonadales</taxon>
        <taxon>Sphingosinicellaceae</taxon>
        <taxon>Sandaracinobacter</taxon>
    </lineage>
</organism>
<keyword evidence="14" id="KW-1185">Reference proteome</keyword>
<dbReference type="NCBIfam" id="TIGR04121">
    <property type="entry name" value="DEXH_lig_assoc"/>
    <property type="match status" value="1"/>
</dbReference>
<dbReference type="InterPro" id="IPR011545">
    <property type="entry name" value="DEAD/DEAH_box_helicase_dom"/>
</dbReference>
<dbReference type="PANTHER" id="PTHR47962:SF3">
    <property type="entry name" value="LARGE ATP-DEPENDENT HELICASE-RELATED PROTEIN"/>
    <property type="match status" value="1"/>
</dbReference>
<dbReference type="InterPro" id="IPR027417">
    <property type="entry name" value="P-loop_NTPase"/>
</dbReference>
<evidence type="ECO:0000259" key="12">
    <source>
        <dbReference type="PROSITE" id="PS51194"/>
    </source>
</evidence>
<keyword evidence="7" id="KW-0234">DNA repair</keyword>
<feature type="domain" description="Helicase ATP-binding" evidence="11">
    <location>
        <begin position="30"/>
        <end position="209"/>
    </location>
</feature>
<dbReference type="EMBL" id="VFSU01000031">
    <property type="protein sequence ID" value="TPE59181.1"/>
    <property type="molecule type" value="Genomic_DNA"/>
</dbReference>
<feature type="region of interest" description="Disordered" evidence="10">
    <location>
        <begin position="102"/>
        <end position="124"/>
    </location>
</feature>